<evidence type="ECO:0000256" key="1">
    <source>
        <dbReference type="ARBA" id="ARBA00006336"/>
    </source>
</evidence>
<dbReference type="EMBL" id="JQIF01000092">
    <property type="protein sequence ID" value="KGJ51959.1"/>
    <property type="molecule type" value="Genomic_DNA"/>
</dbReference>
<evidence type="ECO:0000313" key="5">
    <source>
        <dbReference type="Proteomes" id="UP000030008"/>
    </source>
</evidence>
<dbReference type="Proteomes" id="UP000030008">
    <property type="component" value="Unassembled WGS sequence"/>
</dbReference>
<evidence type="ECO:0000256" key="2">
    <source>
        <dbReference type="ARBA" id="ARBA00022801"/>
    </source>
</evidence>
<dbReference type="CDD" id="cd01014">
    <property type="entry name" value="nicotinamidase_related"/>
    <property type="match status" value="1"/>
</dbReference>
<gene>
    <name evidence="4" type="ORF">CIAN88_17825</name>
</gene>
<dbReference type="Gene3D" id="3.40.50.850">
    <property type="entry name" value="Isochorismatase-like"/>
    <property type="match status" value="1"/>
</dbReference>
<organism evidence="4 5">
    <name type="scientific">Clostridium innocuum</name>
    <dbReference type="NCBI Taxonomy" id="1522"/>
    <lineage>
        <taxon>Bacteria</taxon>
        <taxon>Bacillati</taxon>
        <taxon>Bacillota</taxon>
        <taxon>Clostridia</taxon>
        <taxon>Eubacteriales</taxon>
        <taxon>Clostridiaceae</taxon>
        <taxon>Clostridium</taxon>
    </lineage>
</organism>
<protein>
    <submittedName>
        <fullName evidence="4">Amidase</fullName>
    </submittedName>
</protein>
<dbReference type="Pfam" id="PF00857">
    <property type="entry name" value="Isochorismatase"/>
    <property type="match status" value="1"/>
</dbReference>
<comment type="caution">
    <text evidence="4">The sequence shown here is derived from an EMBL/GenBank/DDBJ whole genome shotgun (WGS) entry which is preliminary data.</text>
</comment>
<accession>A0A099I1Z2</accession>
<comment type="similarity">
    <text evidence="1">Belongs to the isochorismatase family.</text>
</comment>
<dbReference type="InterPro" id="IPR000868">
    <property type="entry name" value="Isochorismatase-like_dom"/>
</dbReference>
<feature type="domain" description="Isochorismatase-like" evidence="3">
    <location>
        <begin position="2"/>
        <end position="132"/>
    </location>
</feature>
<name>A0A099I1Z2_CLOIN</name>
<evidence type="ECO:0000313" key="4">
    <source>
        <dbReference type="EMBL" id="KGJ51959.1"/>
    </source>
</evidence>
<dbReference type="AlphaFoldDB" id="A0A099I1Z2"/>
<keyword evidence="2" id="KW-0378">Hydrolase</keyword>
<dbReference type="SUPFAM" id="SSF52499">
    <property type="entry name" value="Isochorismatase-like hydrolases"/>
    <property type="match status" value="1"/>
</dbReference>
<dbReference type="RefSeq" id="WP_044907140.1">
    <property type="nucleotide sequence ID" value="NZ_JQIF01000092.1"/>
</dbReference>
<sequence>MVLLIVDTQTMIMNEALYEFQLVESRIKTLIAQARRHGVEVVYVRHDDGAENALTKGAQGFDIYDEFKPLCGEKIVDKNVNSAFKDTGLTEYLRDKGEDTIMIAGLQTEYCINATIICGFEHGFHMIVPAYTNSTVDNDYMPAKKTYDYYNNFIWKNRYASCVPFERALEMIKQNMLCR</sequence>
<dbReference type="InterPro" id="IPR036380">
    <property type="entry name" value="Isochorismatase-like_sf"/>
</dbReference>
<evidence type="ECO:0000259" key="3">
    <source>
        <dbReference type="Pfam" id="PF00857"/>
    </source>
</evidence>
<proteinExistence type="inferred from homology"/>
<dbReference type="GO" id="GO:0016787">
    <property type="term" value="F:hydrolase activity"/>
    <property type="evidence" value="ECO:0007669"/>
    <property type="project" value="UniProtKB-KW"/>
</dbReference>
<reference evidence="4 5" key="1">
    <citation type="submission" date="2014-08" db="EMBL/GenBank/DDBJ databases">
        <title>Clostridium innocuum, an unnegligible vancomycin-resistant pathogen causing extra-intestinal infections.</title>
        <authorList>
            <person name="Feng Y."/>
            <person name="Chiu C.-H."/>
        </authorList>
    </citation>
    <scope>NUCLEOTIDE SEQUENCE [LARGE SCALE GENOMIC DNA]</scope>
    <source>
        <strain evidence="4 5">AN88</strain>
    </source>
</reference>
<dbReference type="PANTHER" id="PTHR43540:SF14">
    <property type="entry name" value="ISOCHORISMATASE"/>
    <property type="match status" value="1"/>
</dbReference>
<dbReference type="InterPro" id="IPR050272">
    <property type="entry name" value="Isochorismatase-like_hydrls"/>
</dbReference>
<dbReference type="PANTHER" id="PTHR43540">
    <property type="entry name" value="PEROXYUREIDOACRYLATE/UREIDOACRYLATE AMIDOHYDROLASE-RELATED"/>
    <property type="match status" value="1"/>
</dbReference>